<dbReference type="InterPro" id="IPR005762">
    <property type="entry name" value="MurD"/>
</dbReference>
<dbReference type="NCBIfam" id="TIGR01087">
    <property type="entry name" value="murD"/>
    <property type="match status" value="1"/>
</dbReference>
<comment type="function">
    <text evidence="7 8">Cell wall formation. Catalyzes the addition of glutamate to the nucleotide precursor UDP-N-acetylmuramoyl-L-alanine (UMA).</text>
</comment>
<dbReference type="SUPFAM" id="SSF53244">
    <property type="entry name" value="MurD-like peptide ligases, peptide-binding domain"/>
    <property type="match status" value="1"/>
</dbReference>
<keyword evidence="7 8" id="KW-0131">Cell cycle</keyword>
<organism evidence="11 12">
    <name type="scientific">Candidatus Blackburnbacteria bacterium RIFCSPHIGHO2_12_FULL_41_13b</name>
    <dbReference type="NCBI Taxonomy" id="1797517"/>
    <lineage>
        <taxon>Bacteria</taxon>
        <taxon>Candidatus Blackburniibacteriota</taxon>
    </lineage>
</organism>
<comment type="caution">
    <text evidence="11">The sequence shown here is derived from an EMBL/GenBank/DDBJ whole genome shotgun (WGS) entry which is preliminary data.</text>
</comment>
<feature type="domain" description="Mur ligase C-terminal" evidence="9">
    <location>
        <begin position="325"/>
        <end position="442"/>
    </location>
</feature>
<keyword evidence="6 7" id="KW-0067">ATP-binding</keyword>
<dbReference type="Pfam" id="PF08245">
    <property type="entry name" value="Mur_ligase_M"/>
    <property type="match status" value="1"/>
</dbReference>
<keyword evidence="5 7" id="KW-0547">Nucleotide-binding</keyword>
<keyword evidence="3 7" id="KW-0963">Cytoplasm</keyword>
<dbReference type="GO" id="GO:0008360">
    <property type="term" value="P:regulation of cell shape"/>
    <property type="evidence" value="ECO:0007669"/>
    <property type="project" value="UniProtKB-KW"/>
</dbReference>
<comment type="similarity">
    <text evidence="7">Belongs to the MurCDEF family.</text>
</comment>
<dbReference type="InterPro" id="IPR036565">
    <property type="entry name" value="Mur-like_cat_sf"/>
</dbReference>
<dbReference type="HAMAP" id="MF_00639">
    <property type="entry name" value="MurD"/>
    <property type="match status" value="1"/>
</dbReference>
<comment type="subcellular location">
    <subcellularLocation>
        <location evidence="1 7 8">Cytoplasm</location>
    </subcellularLocation>
</comment>
<evidence type="ECO:0000256" key="5">
    <source>
        <dbReference type="ARBA" id="ARBA00022741"/>
    </source>
</evidence>
<dbReference type="GO" id="GO:0005524">
    <property type="term" value="F:ATP binding"/>
    <property type="evidence" value="ECO:0007669"/>
    <property type="project" value="UniProtKB-UniRule"/>
</dbReference>
<dbReference type="PANTHER" id="PTHR43692">
    <property type="entry name" value="UDP-N-ACETYLMURAMOYLALANINE--D-GLUTAMATE LIGASE"/>
    <property type="match status" value="1"/>
</dbReference>
<evidence type="ECO:0000259" key="10">
    <source>
        <dbReference type="Pfam" id="PF08245"/>
    </source>
</evidence>
<evidence type="ECO:0000313" key="11">
    <source>
        <dbReference type="EMBL" id="OGY12434.1"/>
    </source>
</evidence>
<dbReference type="Gene3D" id="3.40.50.720">
    <property type="entry name" value="NAD(P)-binding Rossmann-like Domain"/>
    <property type="match status" value="1"/>
</dbReference>
<evidence type="ECO:0000256" key="1">
    <source>
        <dbReference type="ARBA" id="ARBA00004496"/>
    </source>
</evidence>
<dbReference type="PANTHER" id="PTHR43692:SF1">
    <property type="entry name" value="UDP-N-ACETYLMURAMOYLALANINE--D-GLUTAMATE LIGASE"/>
    <property type="match status" value="1"/>
</dbReference>
<proteinExistence type="inferred from homology"/>
<dbReference type="Gene3D" id="3.40.1190.10">
    <property type="entry name" value="Mur-like, catalytic domain"/>
    <property type="match status" value="1"/>
</dbReference>
<evidence type="ECO:0000256" key="8">
    <source>
        <dbReference type="RuleBase" id="RU003664"/>
    </source>
</evidence>
<dbReference type="SUPFAM" id="SSF53623">
    <property type="entry name" value="MurD-like peptide ligases, catalytic domain"/>
    <property type="match status" value="1"/>
</dbReference>
<dbReference type="Gene3D" id="3.90.190.20">
    <property type="entry name" value="Mur ligase, C-terminal domain"/>
    <property type="match status" value="1"/>
</dbReference>
<dbReference type="InterPro" id="IPR036615">
    <property type="entry name" value="Mur_ligase_C_dom_sf"/>
</dbReference>
<dbReference type="STRING" id="1797517.A3F61_01290"/>
<keyword evidence="7 8" id="KW-0573">Peptidoglycan synthesis</keyword>
<evidence type="ECO:0000256" key="2">
    <source>
        <dbReference type="ARBA" id="ARBA00004752"/>
    </source>
</evidence>
<dbReference type="EC" id="6.3.2.9" evidence="7 8"/>
<sequence length="469" mass="51648">MRVAILGFGIEGKDAVKYFLSKEKETQITVFDIKSREELGIELWITEQGDALNSIKWVLGEGYLDSGLKDFDLIVRSPGFRPDLPQIQETVKKGSKLTSTTNIFFDECKTQIIAVTGTKGKGTTASLITEGLKACGKKVTLLGNIGEPMLASLSQANQSDYVVLELSSFQTIDLTKSPHIAVVTNITSDHMDWHTSQEEYEKAKEQLWANQTKKDFLVLNRTDKTSVKIANRAPGTLVWYTDSYSPGYTAYISDKDWKMHEPEFEIEVHNKVVVEEKVIGETSEVKLPGHHNILNILATLCVISVLNVDVNKAWTGIISFEGLEHRLEKVREINGILYVNDSYATNPEPTLAAIKSFDQPKVLILGGSSKGAGFAKMAGGITKSNIRGVVLIGDEAKNIENSLTLAGFRGEIWSGGRTMVDIVLTAKSMAQPGDVVLLSPACASFGLFENYKDRGKQFKEAVLQLKTGY</sequence>
<keyword evidence="7 8" id="KW-0961">Cell wall biogenesis/degradation</keyword>
<dbReference type="UniPathway" id="UPA00219"/>
<dbReference type="InterPro" id="IPR004101">
    <property type="entry name" value="Mur_ligase_C"/>
</dbReference>
<evidence type="ECO:0000259" key="9">
    <source>
        <dbReference type="Pfam" id="PF02875"/>
    </source>
</evidence>
<evidence type="ECO:0000256" key="4">
    <source>
        <dbReference type="ARBA" id="ARBA00022598"/>
    </source>
</evidence>
<comment type="pathway">
    <text evidence="2 7 8">Cell wall biogenesis; peptidoglycan biosynthesis.</text>
</comment>
<comment type="catalytic activity">
    <reaction evidence="7 8">
        <text>UDP-N-acetyl-alpha-D-muramoyl-L-alanine + D-glutamate + ATP = UDP-N-acetyl-alpha-D-muramoyl-L-alanyl-D-glutamate + ADP + phosphate + H(+)</text>
        <dbReference type="Rhea" id="RHEA:16429"/>
        <dbReference type="ChEBI" id="CHEBI:15378"/>
        <dbReference type="ChEBI" id="CHEBI:29986"/>
        <dbReference type="ChEBI" id="CHEBI:30616"/>
        <dbReference type="ChEBI" id="CHEBI:43474"/>
        <dbReference type="ChEBI" id="CHEBI:83898"/>
        <dbReference type="ChEBI" id="CHEBI:83900"/>
        <dbReference type="ChEBI" id="CHEBI:456216"/>
        <dbReference type="EC" id="6.3.2.9"/>
    </reaction>
</comment>
<dbReference type="Proteomes" id="UP000178272">
    <property type="component" value="Unassembled WGS sequence"/>
</dbReference>
<evidence type="ECO:0000256" key="3">
    <source>
        <dbReference type="ARBA" id="ARBA00022490"/>
    </source>
</evidence>
<keyword evidence="7 8" id="KW-0133">Cell shape</keyword>
<name>A0A1G1VAC9_9BACT</name>
<dbReference type="GO" id="GO:0051301">
    <property type="term" value="P:cell division"/>
    <property type="evidence" value="ECO:0007669"/>
    <property type="project" value="UniProtKB-KW"/>
</dbReference>
<protein>
    <recommendedName>
        <fullName evidence="7 8">UDP-N-acetylmuramoylalanine--D-glutamate ligase</fullName>
        <ecNumber evidence="7 8">6.3.2.9</ecNumber>
    </recommendedName>
    <alternativeName>
        <fullName evidence="7">D-glutamic acid-adding enzyme</fullName>
    </alternativeName>
    <alternativeName>
        <fullName evidence="7">UDP-N-acetylmuramoyl-L-alanyl-D-glutamate synthetase</fullName>
    </alternativeName>
</protein>
<dbReference type="GO" id="GO:0071555">
    <property type="term" value="P:cell wall organization"/>
    <property type="evidence" value="ECO:0007669"/>
    <property type="project" value="UniProtKB-KW"/>
</dbReference>
<evidence type="ECO:0000313" key="12">
    <source>
        <dbReference type="Proteomes" id="UP000178272"/>
    </source>
</evidence>
<dbReference type="GO" id="GO:0005737">
    <property type="term" value="C:cytoplasm"/>
    <property type="evidence" value="ECO:0007669"/>
    <property type="project" value="UniProtKB-SubCell"/>
</dbReference>
<gene>
    <name evidence="7" type="primary">murD</name>
    <name evidence="11" type="ORF">A3F61_01290</name>
</gene>
<dbReference type="AlphaFoldDB" id="A0A1G1VAC9"/>
<dbReference type="Pfam" id="PF21799">
    <property type="entry name" value="MurD-like_N"/>
    <property type="match status" value="1"/>
</dbReference>
<dbReference type="InterPro" id="IPR013221">
    <property type="entry name" value="Mur_ligase_cen"/>
</dbReference>
<reference evidence="11 12" key="1">
    <citation type="journal article" date="2016" name="Nat. Commun.">
        <title>Thousands of microbial genomes shed light on interconnected biogeochemical processes in an aquifer system.</title>
        <authorList>
            <person name="Anantharaman K."/>
            <person name="Brown C.T."/>
            <person name="Hug L.A."/>
            <person name="Sharon I."/>
            <person name="Castelle C.J."/>
            <person name="Probst A.J."/>
            <person name="Thomas B.C."/>
            <person name="Singh A."/>
            <person name="Wilkins M.J."/>
            <person name="Karaoz U."/>
            <person name="Brodie E.L."/>
            <person name="Williams K.H."/>
            <person name="Hubbard S.S."/>
            <person name="Banfield J.F."/>
        </authorList>
    </citation>
    <scope>NUCLEOTIDE SEQUENCE [LARGE SCALE GENOMIC DNA]</scope>
</reference>
<evidence type="ECO:0000256" key="6">
    <source>
        <dbReference type="ARBA" id="ARBA00022840"/>
    </source>
</evidence>
<dbReference type="GO" id="GO:0008764">
    <property type="term" value="F:UDP-N-acetylmuramoylalanine-D-glutamate ligase activity"/>
    <property type="evidence" value="ECO:0007669"/>
    <property type="project" value="UniProtKB-UniRule"/>
</dbReference>
<dbReference type="GO" id="GO:0009252">
    <property type="term" value="P:peptidoglycan biosynthetic process"/>
    <property type="evidence" value="ECO:0007669"/>
    <property type="project" value="UniProtKB-UniRule"/>
</dbReference>
<keyword evidence="4 7" id="KW-0436">Ligase</keyword>
<dbReference type="EMBL" id="MHCA01000012">
    <property type="protein sequence ID" value="OGY12434.1"/>
    <property type="molecule type" value="Genomic_DNA"/>
</dbReference>
<evidence type="ECO:0000256" key="7">
    <source>
        <dbReference type="HAMAP-Rule" id="MF_00639"/>
    </source>
</evidence>
<dbReference type="Pfam" id="PF02875">
    <property type="entry name" value="Mur_ligase_C"/>
    <property type="match status" value="1"/>
</dbReference>
<accession>A0A1G1VAC9</accession>
<keyword evidence="7 8" id="KW-0132">Cell division</keyword>
<feature type="domain" description="Mur ligase central" evidence="10">
    <location>
        <begin position="115"/>
        <end position="302"/>
    </location>
</feature>
<feature type="binding site" evidence="7">
    <location>
        <begin position="117"/>
        <end position="123"/>
    </location>
    <ligand>
        <name>ATP</name>
        <dbReference type="ChEBI" id="CHEBI:30616"/>
    </ligand>
</feature>